<comment type="catalytic activity">
    <reaction evidence="11">
        <text>a very-long-chain acyl-CoA + malonyl-CoA + H(+) = a very-long-chain 3-oxoacyl-CoA + CO2 + CoA</text>
        <dbReference type="Rhea" id="RHEA:32727"/>
        <dbReference type="ChEBI" id="CHEBI:15378"/>
        <dbReference type="ChEBI" id="CHEBI:16526"/>
        <dbReference type="ChEBI" id="CHEBI:57287"/>
        <dbReference type="ChEBI" id="CHEBI:57384"/>
        <dbReference type="ChEBI" id="CHEBI:90725"/>
        <dbReference type="ChEBI" id="CHEBI:90736"/>
        <dbReference type="EC" id="2.3.1.199"/>
    </reaction>
</comment>
<comment type="catalytic activity">
    <reaction evidence="12">
        <text>an acyl-CoA + malonyl-CoA + H(+) = a 3-oxoacyl-CoA + CO2 + CoA</text>
        <dbReference type="Rhea" id="RHEA:50252"/>
        <dbReference type="ChEBI" id="CHEBI:15378"/>
        <dbReference type="ChEBI" id="CHEBI:16526"/>
        <dbReference type="ChEBI" id="CHEBI:57287"/>
        <dbReference type="ChEBI" id="CHEBI:57384"/>
        <dbReference type="ChEBI" id="CHEBI:58342"/>
        <dbReference type="ChEBI" id="CHEBI:90726"/>
    </reaction>
    <physiologicalReaction direction="left-to-right" evidence="12">
        <dbReference type="Rhea" id="RHEA:50253"/>
    </physiologicalReaction>
</comment>
<gene>
    <name evidence="13" type="ORF">FNF29_05253</name>
</gene>
<feature type="transmembrane region" description="Helical" evidence="12">
    <location>
        <begin position="257"/>
        <end position="277"/>
    </location>
</feature>
<evidence type="ECO:0000256" key="4">
    <source>
        <dbReference type="ARBA" id="ARBA00022679"/>
    </source>
</evidence>
<feature type="transmembrane region" description="Helical" evidence="12">
    <location>
        <begin position="92"/>
        <end position="113"/>
    </location>
</feature>
<accession>A0A5A8CEG7</accession>
<dbReference type="Proteomes" id="UP000323011">
    <property type="component" value="Unassembled WGS sequence"/>
</dbReference>
<evidence type="ECO:0000256" key="6">
    <source>
        <dbReference type="ARBA" id="ARBA00022832"/>
    </source>
</evidence>
<evidence type="ECO:0000256" key="9">
    <source>
        <dbReference type="ARBA" id="ARBA00023136"/>
    </source>
</evidence>
<feature type="transmembrane region" description="Helical" evidence="12">
    <location>
        <begin position="218"/>
        <end position="237"/>
    </location>
</feature>
<proteinExistence type="inferred from homology"/>
<dbReference type="InterPro" id="IPR002076">
    <property type="entry name" value="ELO_fam"/>
</dbReference>
<dbReference type="PANTHER" id="PTHR11157:SF134">
    <property type="entry name" value="ELONGATION OF FATTY ACIDS PROTEIN 1-RELATED"/>
    <property type="match status" value="1"/>
</dbReference>
<keyword evidence="10 12" id="KW-0275">Fatty acid biosynthesis</keyword>
<feature type="transmembrane region" description="Helical" evidence="12">
    <location>
        <begin position="23"/>
        <end position="47"/>
    </location>
</feature>
<dbReference type="GO" id="GO:0019367">
    <property type="term" value="P:fatty acid elongation, saturated fatty acid"/>
    <property type="evidence" value="ECO:0007669"/>
    <property type="project" value="TreeGrafter"/>
</dbReference>
<feature type="transmembrane region" description="Helical" evidence="12">
    <location>
        <begin position="194"/>
        <end position="212"/>
    </location>
</feature>
<evidence type="ECO:0000313" key="14">
    <source>
        <dbReference type="Proteomes" id="UP000323011"/>
    </source>
</evidence>
<evidence type="ECO:0000256" key="11">
    <source>
        <dbReference type="ARBA" id="ARBA00047375"/>
    </source>
</evidence>
<comment type="caution">
    <text evidence="13">The sequence shown here is derived from an EMBL/GenBank/DDBJ whole genome shotgun (WGS) entry which is preliminary data.</text>
</comment>
<keyword evidence="4 12" id="KW-0808">Transferase</keyword>
<dbReference type="GO" id="GO:0034625">
    <property type="term" value="P:fatty acid elongation, monounsaturated fatty acid"/>
    <property type="evidence" value="ECO:0007669"/>
    <property type="project" value="TreeGrafter"/>
</dbReference>
<feature type="transmembrane region" description="Helical" evidence="12">
    <location>
        <begin position="151"/>
        <end position="173"/>
    </location>
</feature>
<keyword evidence="9 12" id="KW-0472">Membrane</keyword>
<evidence type="ECO:0000256" key="1">
    <source>
        <dbReference type="ARBA" id="ARBA00004141"/>
    </source>
</evidence>
<evidence type="ECO:0000256" key="12">
    <source>
        <dbReference type="RuleBase" id="RU361115"/>
    </source>
</evidence>
<organism evidence="13 14">
    <name type="scientific">Cafeteria roenbergensis</name>
    <name type="common">Marine flagellate</name>
    <dbReference type="NCBI Taxonomy" id="33653"/>
    <lineage>
        <taxon>Eukaryota</taxon>
        <taxon>Sar</taxon>
        <taxon>Stramenopiles</taxon>
        <taxon>Bigyra</taxon>
        <taxon>Opalozoa</taxon>
        <taxon>Bicosoecida</taxon>
        <taxon>Cafeteriaceae</taxon>
        <taxon>Cafeteria</taxon>
    </lineage>
</organism>
<evidence type="ECO:0000313" key="13">
    <source>
        <dbReference type="EMBL" id="KAA0150450.1"/>
    </source>
</evidence>
<evidence type="ECO:0000256" key="7">
    <source>
        <dbReference type="ARBA" id="ARBA00022989"/>
    </source>
</evidence>
<keyword evidence="5 12" id="KW-0812">Transmembrane</keyword>
<comment type="similarity">
    <text evidence="2 12">Belongs to the ELO family.</text>
</comment>
<comment type="subcellular location">
    <subcellularLocation>
        <location evidence="1">Membrane</location>
        <topology evidence="1">Multi-pass membrane protein</topology>
    </subcellularLocation>
</comment>
<keyword evidence="7 12" id="KW-1133">Transmembrane helix</keyword>
<keyword evidence="14" id="KW-1185">Reference proteome</keyword>
<evidence type="ECO:0000256" key="3">
    <source>
        <dbReference type="ARBA" id="ARBA00022516"/>
    </source>
</evidence>
<keyword evidence="6 12" id="KW-0276">Fatty acid metabolism</keyword>
<name>A0A5A8CEG7_CAFRO</name>
<evidence type="ECO:0000256" key="2">
    <source>
        <dbReference type="ARBA" id="ARBA00007263"/>
    </source>
</evidence>
<feature type="transmembrane region" description="Helical" evidence="12">
    <location>
        <begin position="317"/>
        <end position="336"/>
    </location>
</feature>
<reference evidence="13 14" key="1">
    <citation type="submission" date="2019-07" db="EMBL/GenBank/DDBJ databases">
        <title>Genomes of Cafeteria roenbergensis.</title>
        <authorList>
            <person name="Fischer M.G."/>
            <person name="Hackl T."/>
            <person name="Roman M."/>
        </authorList>
    </citation>
    <scope>NUCLEOTIDE SEQUENCE [LARGE SCALE GENOMIC DNA]</scope>
    <source>
        <strain evidence="13 14">BVI</strain>
    </source>
</reference>
<dbReference type="EMBL" id="VLTN01000034">
    <property type="protein sequence ID" value="KAA0150450.1"/>
    <property type="molecule type" value="Genomic_DNA"/>
</dbReference>
<dbReference type="GO" id="GO:0030148">
    <property type="term" value="P:sphingolipid biosynthetic process"/>
    <property type="evidence" value="ECO:0007669"/>
    <property type="project" value="TreeGrafter"/>
</dbReference>
<dbReference type="PANTHER" id="PTHR11157">
    <property type="entry name" value="FATTY ACID ACYL TRANSFERASE-RELATED"/>
    <property type="match status" value="1"/>
</dbReference>
<dbReference type="EC" id="2.3.1.-" evidence="12"/>
<evidence type="ECO:0000256" key="5">
    <source>
        <dbReference type="ARBA" id="ARBA00022692"/>
    </source>
</evidence>
<sequence length="353" mass="38431">MELLRTLSDPAGFDWRTAPLSAWYWPVGAAGIYLLAVVAMLPSAVLASEKAREAARAEKEARAAAGGRTKASPESAAAAAGKSGAWSSIMCWHNLVLCIWSLVMMLGCAYEVWMRLGEAGTDDTGFLFCETPMTGTEQASRAGTPDGSEQFAGAAGGAATGPLYFWSYVYYLSKFYELADTILALAKGSPPRHLFLHVFHHALVLLMSWLWLEQRQSLQWIGLLFNTFVHVVMYYYFSRVALGQRVWWKNWITTLQIVQFVTSLVAFAIFAFAAAGADILPLLPDVAAKGWRAIAAAVGLSSPGSGWRHACAGWSALQFNLFFNVTLLFGFVNVLGKNTSADAKKKSKSTKTA</sequence>
<keyword evidence="8 12" id="KW-0443">Lipid metabolism</keyword>
<keyword evidence="3 12" id="KW-0444">Lipid biosynthesis</keyword>
<dbReference type="AlphaFoldDB" id="A0A5A8CEG7"/>
<dbReference type="GO" id="GO:0009922">
    <property type="term" value="F:fatty acid elongase activity"/>
    <property type="evidence" value="ECO:0007669"/>
    <property type="project" value="UniProtKB-EC"/>
</dbReference>
<protein>
    <recommendedName>
        <fullName evidence="12">Elongation of fatty acids protein</fullName>
        <ecNumber evidence="12">2.3.1.-</ecNumber>
    </recommendedName>
</protein>
<evidence type="ECO:0000256" key="8">
    <source>
        <dbReference type="ARBA" id="ARBA00023098"/>
    </source>
</evidence>
<dbReference type="GO" id="GO:0042761">
    <property type="term" value="P:very long-chain fatty acid biosynthetic process"/>
    <property type="evidence" value="ECO:0007669"/>
    <property type="project" value="TreeGrafter"/>
</dbReference>
<dbReference type="GO" id="GO:0034626">
    <property type="term" value="P:fatty acid elongation, polyunsaturated fatty acid"/>
    <property type="evidence" value="ECO:0007669"/>
    <property type="project" value="TreeGrafter"/>
</dbReference>
<dbReference type="Pfam" id="PF01151">
    <property type="entry name" value="ELO"/>
    <property type="match status" value="1"/>
</dbReference>
<dbReference type="GO" id="GO:0005789">
    <property type="term" value="C:endoplasmic reticulum membrane"/>
    <property type="evidence" value="ECO:0007669"/>
    <property type="project" value="TreeGrafter"/>
</dbReference>
<evidence type="ECO:0000256" key="10">
    <source>
        <dbReference type="ARBA" id="ARBA00023160"/>
    </source>
</evidence>